<accession>A0ABS1F411</accession>
<dbReference type="InterPro" id="IPR023772">
    <property type="entry name" value="DNA-bd_HTH_TetR-type_CS"/>
</dbReference>
<evidence type="ECO:0000259" key="6">
    <source>
        <dbReference type="PROSITE" id="PS50977"/>
    </source>
</evidence>
<dbReference type="InterPro" id="IPR050109">
    <property type="entry name" value="HTH-type_TetR-like_transc_reg"/>
</dbReference>
<feature type="region of interest" description="Disordered" evidence="5">
    <location>
        <begin position="1"/>
        <end position="23"/>
    </location>
</feature>
<evidence type="ECO:0000256" key="1">
    <source>
        <dbReference type="ARBA" id="ARBA00023015"/>
    </source>
</evidence>
<gene>
    <name evidence="7" type="ORF">JHL17_12145</name>
</gene>
<feature type="domain" description="HTH tetR-type" evidence="6">
    <location>
        <begin position="20"/>
        <end position="80"/>
    </location>
</feature>
<evidence type="ECO:0000313" key="8">
    <source>
        <dbReference type="Proteomes" id="UP000652760"/>
    </source>
</evidence>
<evidence type="ECO:0000256" key="4">
    <source>
        <dbReference type="PROSITE-ProRule" id="PRU00335"/>
    </source>
</evidence>
<dbReference type="Pfam" id="PF17754">
    <property type="entry name" value="TetR_C_14"/>
    <property type="match status" value="1"/>
</dbReference>
<dbReference type="EMBL" id="JAENHM010000035">
    <property type="protein sequence ID" value="MBK1838165.1"/>
    <property type="molecule type" value="Genomic_DNA"/>
</dbReference>
<dbReference type="Pfam" id="PF00440">
    <property type="entry name" value="TetR_N"/>
    <property type="match status" value="1"/>
</dbReference>
<protein>
    <submittedName>
        <fullName evidence="7">TetR family transcriptional regulator</fullName>
    </submittedName>
</protein>
<dbReference type="RefSeq" id="WP_200193391.1">
    <property type="nucleotide sequence ID" value="NZ_JAENHM010000035.1"/>
</dbReference>
<dbReference type="InterPro" id="IPR041347">
    <property type="entry name" value="MftR_C"/>
</dbReference>
<keyword evidence="1" id="KW-0805">Transcription regulation</keyword>
<keyword evidence="3" id="KW-0804">Transcription</keyword>
<dbReference type="InterPro" id="IPR001647">
    <property type="entry name" value="HTH_TetR"/>
</dbReference>
<proteinExistence type="predicted"/>
<keyword evidence="2 4" id="KW-0238">DNA-binding</keyword>
<evidence type="ECO:0000313" key="7">
    <source>
        <dbReference type="EMBL" id="MBK1838165.1"/>
    </source>
</evidence>
<dbReference type="Gene3D" id="1.10.357.10">
    <property type="entry name" value="Tetracycline Repressor, domain 2"/>
    <property type="match status" value="1"/>
</dbReference>
<comment type="caution">
    <text evidence="7">The sequence shown here is derived from an EMBL/GenBank/DDBJ whole genome shotgun (WGS) entry which is preliminary data.</text>
</comment>
<dbReference type="PANTHER" id="PTHR30055">
    <property type="entry name" value="HTH-TYPE TRANSCRIPTIONAL REGULATOR RUTR"/>
    <property type="match status" value="1"/>
</dbReference>
<reference evidence="8" key="1">
    <citation type="submission" date="2021-01" db="EMBL/GenBank/DDBJ databases">
        <title>Genome public.</title>
        <authorList>
            <person name="Liu C."/>
            <person name="Sun Q."/>
        </authorList>
    </citation>
    <scope>NUCLEOTIDE SEQUENCE [LARGE SCALE GENOMIC DNA]</scope>
    <source>
        <strain evidence="8">YIM B02556</strain>
    </source>
</reference>
<dbReference type="SUPFAM" id="SSF46689">
    <property type="entry name" value="Homeodomain-like"/>
    <property type="match status" value="1"/>
</dbReference>
<feature type="compositionally biased region" description="Basic and acidic residues" evidence="5">
    <location>
        <begin position="1"/>
        <end position="15"/>
    </location>
</feature>
<dbReference type="PANTHER" id="PTHR30055:SF238">
    <property type="entry name" value="MYCOFACTOCIN BIOSYNTHESIS TRANSCRIPTIONAL REGULATOR MFTR-RELATED"/>
    <property type="match status" value="1"/>
</dbReference>
<dbReference type="PROSITE" id="PS01081">
    <property type="entry name" value="HTH_TETR_1"/>
    <property type="match status" value="1"/>
</dbReference>
<evidence type="ECO:0000256" key="5">
    <source>
        <dbReference type="SAM" id="MobiDB-lite"/>
    </source>
</evidence>
<organism evidence="7 8">
    <name type="scientific">Azospirillum endophyticum</name>
    <dbReference type="NCBI Taxonomy" id="2800326"/>
    <lineage>
        <taxon>Bacteria</taxon>
        <taxon>Pseudomonadati</taxon>
        <taxon>Pseudomonadota</taxon>
        <taxon>Alphaproteobacteria</taxon>
        <taxon>Rhodospirillales</taxon>
        <taxon>Azospirillaceae</taxon>
        <taxon>Azospirillum</taxon>
    </lineage>
</organism>
<dbReference type="PRINTS" id="PR00455">
    <property type="entry name" value="HTHTETR"/>
</dbReference>
<dbReference type="Proteomes" id="UP000652760">
    <property type="component" value="Unassembled WGS sequence"/>
</dbReference>
<keyword evidence="8" id="KW-1185">Reference proteome</keyword>
<sequence length="215" mass="23891">MPKRDVREGLSEGLRERKRRGTQQRITDAGLRLFIEKGYDAATIDEIAAAAGISRRTFFYYFKSKDEILLSLQSGMGEMIADEVRRAPPDARPLDAIRDAVVKVCASIHTDDMIAIDRLMRSSEAVQARKQASYVQHEETLFAALRERWPDPARSTGLRLVAMLAIGATRLSSDMFSREGGRRPIGEVLRDCFRDLETEIASPCPSLASSATEGG</sequence>
<feature type="DNA-binding region" description="H-T-H motif" evidence="4">
    <location>
        <begin position="43"/>
        <end position="62"/>
    </location>
</feature>
<evidence type="ECO:0000256" key="2">
    <source>
        <dbReference type="ARBA" id="ARBA00023125"/>
    </source>
</evidence>
<dbReference type="InterPro" id="IPR009057">
    <property type="entry name" value="Homeodomain-like_sf"/>
</dbReference>
<dbReference type="PROSITE" id="PS50977">
    <property type="entry name" value="HTH_TETR_2"/>
    <property type="match status" value="1"/>
</dbReference>
<name>A0ABS1F411_9PROT</name>
<evidence type="ECO:0000256" key="3">
    <source>
        <dbReference type="ARBA" id="ARBA00023163"/>
    </source>
</evidence>